<accession>A0A8H7QIW1</accession>
<reference evidence="1" key="1">
    <citation type="submission" date="2020-12" db="EMBL/GenBank/DDBJ databases">
        <title>Metabolic potential, ecology and presence of endohyphal bacteria is reflected in genomic diversity of Mucoromycotina.</title>
        <authorList>
            <person name="Muszewska A."/>
            <person name="Okrasinska A."/>
            <person name="Steczkiewicz K."/>
            <person name="Drgas O."/>
            <person name="Orlowska M."/>
            <person name="Perlinska-Lenart U."/>
            <person name="Aleksandrzak-Piekarczyk T."/>
            <person name="Szatraj K."/>
            <person name="Zielenkiewicz U."/>
            <person name="Pilsyk S."/>
            <person name="Malc E."/>
            <person name="Mieczkowski P."/>
            <person name="Kruszewska J.S."/>
            <person name="Biernat P."/>
            <person name="Pawlowska J."/>
        </authorList>
    </citation>
    <scope>NUCLEOTIDE SEQUENCE</scope>
    <source>
        <strain evidence="1">WA0000017839</strain>
    </source>
</reference>
<dbReference type="EMBL" id="JAEPRD010000252">
    <property type="protein sequence ID" value="KAG2193039.1"/>
    <property type="molecule type" value="Genomic_DNA"/>
</dbReference>
<protein>
    <submittedName>
        <fullName evidence="1">Uncharacterized protein</fullName>
    </submittedName>
</protein>
<proteinExistence type="predicted"/>
<keyword evidence="2" id="KW-1185">Reference proteome</keyword>
<gene>
    <name evidence="1" type="ORF">INT47_009289</name>
</gene>
<sequence>MDGRGKIRSISATASMFWYYHYLVSRIYLNLIPSFLSVLHPATKTYLEKNTTVVDESLQALVKIVQVKIPGTIVPNYELNQQMEFVTNCVEAPVINLKKCCSPPDIPAHSDQWSFCRSIVSTVSSSERCIPLDVYAAIVTKAWHTKKNAENYLETINTDFNAYMASHPEFILKRVKRSTPQPNQLLPAVKLLFDQHGPLPCAKTGFPLFDKEFMRISKNVLRSIELGHVSDLIDGPPCTEKLITQCINMMILDVGHRPVKNHSLHHIEKLPADFFGQYVETFGIIELEHPFIDAYNMQPGESDELSQQRRSTNAIKTKMLELSFLPIINFGKEGYLARNFLYRYLAQRQHTLYAVVPIHTKEEVLLYKKLLIDKKKERSFNGDSVTPDFEIFAKIWSAFADGKEIYYKTPEHIKIYFNKRTEASVFNDSIALNQNIFQSIRNVLGRPERMPESVAMLSFNTEFISSALISCTTAIHQPNNRKSCH</sequence>
<organism evidence="1 2">
    <name type="scientific">Mucor saturninus</name>
    <dbReference type="NCBI Taxonomy" id="64648"/>
    <lineage>
        <taxon>Eukaryota</taxon>
        <taxon>Fungi</taxon>
        <taxon>Fungi incertae sedis</taxon>
        <taxon>Mucoromycota</taxon>
        <taxon>Mucoromycotina</taxon>
        <taxon>Mucoromycetes</taxon>
        <taxon>Mucorales</taxon>
        <taxon>Mucorineae</taxon>
        <taxon>Mucoraceae</taxon>
        <taxon>Mucor</taxon>
    </lineage>
</organism>
<name>A0A8H7QIW1_9FUNG</name>
<evidence type="ECO:0000313" key="1">
    <source>
        <dbReference type="EMBL" id="KAG2193039.1"/>
    </source>
</evidence>
<dbReference type="Proteomes" id="UP000603453">
    <property type="component" value="Unassembled WGS sequence"/>
</dbReference>
<evidence type="ECO:0000313" key="2">
    <source>
        <dbReference type="Proteomes" id="UP000603453"/>
    </source>
</evidence>
<dbReference type="AlphaFoldDB" id="A0A8H7QIW1"/>
<comment type="caution">
    <text evidence="1">The sequence shown here is derived from an EMBL/GenBank/DDBJ whole genome shotgun (WGS) entry which is preliminary data.</text>
</comment>